<accession>A0ACC0N7Y3</accession>
<comment type="caution">
    <text evidence="1">The sequence shown here is derived from an EMBL/GenBank/DDBJ whole genome shotgun (WGS) entry which is preliminary data.</text>
</comment>
<dbReference type="Proteomes" id="UP001062846">
    <property type="component" value="Chromosome 6"/>
</dbReference>
<organism evidence="1 2">
    <name type="scientific">Rhododendron molle</name>
    <name type="common">Chinese azalea</name>
    <name type="synonym">Azalea mollis</name>
    <dbReference type="NCBI Taxonomy" id="49168"/>
    <lineage>
        <taxon>Eukaryota</taxon>
        <taxon>Viridiplantae</taxon>
        <taxon>Streptophyta</taxon>
        <taxon>Embryophyta</taxon>
        <taxon>Tracheophyta</taxon>
        <taxon>Spermatophyta</taxon>
        <taxon>Magnoliopsida</taxon>
        <taxon>eudicotyledons</taxon>
        <taxon>Gunneridae</taxon>
        <taxon>Pentapetalae</taxon>
        <taxon>asterids</taxon>
        <taxon>Ericales</taxon>
        <taxon>Ericaceae</taxon>
        <taxon>Ericoideae</taxon>
        <taxon>Rhodoreae</taxon>
        <taxon>Rhododendron</taxon>
    </lineage>
</organism>
<protein>
    <submittedName>
        <fullName evidence="1">Uncharacterized protein</fullName>
    </submittedName>
</protein>
<sequence length="920" mass="99756">MDQFEAYFRRADLDRDGRISGAEAVAFFQGSNLPKQVLAQIWMHADHARTGFLGRAEFSNALKLVTVAQSKRELTPDMVKAALYGPASAKIPPPQINLAAIPAPQQNSLAPAPTPQMGPVAPTSLQNVSFRGQVPPNATMNQQYYPLQGNQTMRPPLPPSSVNAARPPQAVPSPDLSRGVSVAGPTTANSNIASNWLGGVSSGASHVPNQGSTQSMPSAGARPPYSLSSPSLPATKDSQTSAGSRNGIASDAMFGGDVFSATQPLPKHGAPTYSVSSSPASSTVVPVSAGPQSSTKSDPFDLLQSSFSQQPVGNQLQHAQTPSKPSQHVSVQNASSVPPSVVPGGPGNSASNQSQLSWPKMTRAGIQKYTKVFMDVDTDRDGKITGDQARNLFLSWRLPREVLKQVWDLSDQDNDSMLSLREFCIALYLMERYREGNPLPPALPSNILLDEALLSMTGQPNAAYGNATWGNPAGFRPQQGMPVVQPMAPAAGLRPPVPGMLQQNARVPSMGGSPVNQLSNGEQNSADSNFHESAETEKNVENKEKVLLDSRDKIEFYRTKMQDLAELLGKKYEEKYKQVAETASKLTIEEAAFREIQERKMELHQAIIKMEQGGSADGILQVRADRIQSDLEELIKALTERCKKHGMDIKSMAVIELPTGWQPGIPEVSSVWDEDWDKFEDEGFSFDGAKTNSVSVEKENGYPNDSLSPDSLPHSDVMSEKSFSKSGPAFESESAYTHSDDESGKSPSQDYSDNHFSKSPEADAESHRGFDEPSFGSFDNNDDVDSIWGFNPVNTKDSGHEKHFFDDSVPSTPFSRAGNSPPGYGVGSVDPFFDSSSRFDSFSMPDDAFSPRRETFSRFDSMNSNQGTLTRFDSINSNVGYDRSRFSSFDDNDPFGSSGPFKVSSESQNPRKGSDNWNSF</sequence>
<evidence type="ECO:0000313" key="1">
    <source>
        <dbReference type="EMBL" id="KAI8549285.1"/>
    </source>
</evidence>
<name>A0ACC0N7Y3_RHOML</name>
<evidence type="ECO:0000313" key="2">
    <source>
        <dbReference type="Proteomes" id="UP001062846"/>
    </source>
</evidence>
<gene>
    <name evidence="1" type="ORF">RHMOL_Rhmol06G0013900</name>
</gene>
<dbReference type="EMBL" id="CM046393">
    <property type="protein sequence ID" value="KAI8549285.1"/>
    <property type="molecule type" value="Genomic_DNA"/>
</dbReference>
<reference evidence="1" key="1">
    <citation type="submission" date="2022-02" db="EMBL/GenBank/DDBJ databases">
        <title>Plant Genome Project.</title>
        <authorList>
            <person name="Zhang R.-G."/>
        </authorList>
    </citation>
    <scope>NUCLEOTIDE SEQUENCE</scope>
    <source>
        <strain evidence="1">AT1</strain>
    </source>
</reference>
<proteinExistence type="predicted"/>
<keyword evidence="2" id="KW-1185">Reference proteome</keyword>